<dbReference type="Proteomes" id="UP000257136">
    <property type="component" value="Unassembled WGS sequence"/>
</dbReference>
<dbReference type="AlphaFoldDB" id="A0A3E0E734"/>
<accession>A0A3E0E734</accession>
<proteinExistence type="predicted"/>
<name>A0A3E0E734_9FLAO</name>
<organism evidence="1 2">
    <name type="scientific">Flavobacterium aquicola</name>
    <dbReference type="NCBI Taxonomy" id="1682742"/>
    <lineage>
        <taxon>Bacteria</taxon>
        <taxon>Pseudomonadati</taxon>
        <taxon>Bacteroidota</taxon>
        <taxon>Flavobacteriia</taxon>
        <taxon>Flavobacteriales</taxon>
        <taxon>Flavobacteriaceae</taxon>
        <taxon>Flavobacterium</taxon>
    </lineage>
</organism>
<reference evidence="1 2" key="1">
    <citation type="submission" date="2018-08" db="EMBL/GenBank/DDBJ databases">
        <title>Genomic Encyclopedia of Archaeal and Bacterial Type Strains, Phase II (KMG-II): from individual species to whole genera.</title>
        <authorList>
            <person name="Goeker M."/>
        </authorList>
    </citation>
    <scope>NUCLEOTIDE SEQUENCE [LARGE SCALE GENOMIC DNA]</scope>
    <source>
        <strain evidence="1 2">DSM 100880</strain>
    </source>
</reference>
<dbReference type="InterPro" id="IPR018247">
    <property type="entry name" value="EF_Hand_1_Ca_BS"/>
</dbReference>
<dbReference type="PROSITE" id="PS00018">
    <property type="entry name" value="EF_HAND_1"/>
    <property type="match status" value="1"/>
</dbReference>
<evidence type="ECO:0000313" key="2">
    <source>
        <dbReference type="Proteomes" id="UP000257136"/>
    </source>
</evidence>
<dbReference type="RefSeq" id="WP_115814553.1">
    <property type="nucleotide sequence ID" value="NZ_QUNI01000013.1"/>
</dbReference>
<keyword evidence="2" id="KW-1185">Reference proteome</keyword>
<gene>
    <name evidence="1" type="ORF">C8P67_11343</name>
</gene>
<dbReference type="EMBL" id="QUNI01000013">
    <property type="protein sequence ID" value="REG94074.1"/>
    <property type="molecule type" value="Genomic_DNA"/>
</dbReference>
<protein>
    <recommendedName>
        <fullName evidence="3">EF-hand domain-containing protein</fullName>
    </recommendedName>
</protein>
<comment type="caution">
    <text evidence="1">The sequence shown here is derived from an EMBL/GenBank/DDBJ whole genome shotgun (WGS) entry which is preliminary data.</text>
</comment>
<evidence type="ECO:0008006" key="3">
    <source>
        <dbReference type="Google" id="ProtNLM"/>
    </source>
</evidence>
<evidence type="ECO:0000313" key="1">
    <source>
        <dbReference type="EMBL" id="REG94074.1"/>
    </source>
</evidence>
<dbReference type="PROSITE" id="PS51257">
    <property type="entry name" value="PROKAR_LIPOPROTEIN"/>
    <property type="match status" value="1"/>
</dbReference>
<dbReference type="OrthoDB" id="997423at2"/>
<sequence>MRTSHFVCIGISLLLLASCKEETEKPKVIYDASKAGKELTKADSTQIKIADLPIQMQGTNYLIHPVGDLNVYEKRAKNKYGSSSVNDLSFTISNTSEYQITGYLQNFKFQKIGSDSIKALTDKPVLIQTATYLKSVSDKINKQIMVYTLMDMDTNKDGKLDVSDITTLYLSKISGEKFTKVSVDFQELIDWNLIESQNRLYFRTVEDTNKNGNFDSKDVLHYNYIDLASKDLEVKTYDPISN</sequence>